<reference evidence="2 3" key="1">
    <citation type="submission" date="2024-04" db="EMBL/GenBank/DDBJ databases">
        <authorList>
            <person name="Fracassetti M."/>
        </authorList>
    </citation>
    <scope>NUCLEOTIDE SEQUENCE [LARGE SCALE GENOMIC DNA]</scope>
</reference>
<evidence type="ECO:0000313" key="3">
    <source>
        <dbReference type="Proteomes" id="UP001497516"/>
    </source>
</evidence>
<keyword evidence="3" id="KW-1185">Reference proteome</keyword>
<organism evidence="2 3">
    <name type="scientific">Linum trigynum</name>
    <dbReference type="NCBI Taxonomy" id="586398"/>
    <lineage>
        <taxon>Eukaryota</taxon>
        <taxon>Viridiplantae</taxon>
        <taxon>Streptophyta</taxon>
        <taxon>Embryophyta</taxon>
        <taxon>Tracheophyta</taxon>
        <taxon>Spermatophyta</taxon>
        <taxon>Magnoliopsida</taxon>
        <taxon>eudicotyledons</taxon>
        <taxon>Gunneridae</taxon>
        <taxon>Pentapetalae</taxon>
        <taxon>rosids</taxon>
        <taxon>fabids</taxon>
        <taxon>Malpighiales</taxon>
        <taxon>Linaceae</taxon>
        <taxon>Linum</taxon>
    </lineage>
</organism>
<feature type="compositionally biased region" description="Polar residues" evidence="1">
    <location>
        <begin position="23"/>
        <end position="33"/>
    </location>
</feature>
<dbReference type="EMBL" id="OZ034814">
    <property type="protein sequence ID" value="CAL1359053.1"/>
    <property type="molecule type" value="Genomic_DNA"/>
</dbReference>
<protein>
    <submittedName>
        <fullName evidence="2">Uncharacterized protein</fullName>
    </submittedName>
</protein>
<sequence>MAGSEVYDDGEKEKQRGRDPNPGSRSKGTSSTRDPLKSLEKRVSRMEVKLSKDVTVMEDLGANFTQIQGDVQSVAARVTSLEVGNEGLRDELMALIKDTISTSMNDAIEVMKEAVAAEVIVLKEKVAEFKSEVTLVKRALANGPAIAQPTSRMEVKLSRVEECQGVRELPMELGEIL</sequence>
<dbReference type="AlphaFoldDB" id="A0AAV2CRA4"/>
<accession>A0AAV2CRA4</accession>
<feature type="compositionally biased region" description="Basic and acidic residues" evidence="1">
    <location>
        <begin position="9"/>
        <end position="19"/>
    </location>
</feature>
<gene>
    <name evidence="2" type="ORF">LTRI10_LOCUS6567</name>
</gene>
<evidence type="ECO:0000256" key="1">
    <source>
        <dbReference type="SAM" id="MobiDB-lite"/>
    </source>
</evidence>
<dbReference type="Proteomes" id="UP001497516">
    <property type="component" value="Chromosome 10"/>
</dbReference>
<name>A0AAV2CRA4_9ROSI</name>
<evidence type="ECO:0000313" key="2">
    <source>
        <dbReference type="EMBL" id="CAL1359053.1"/>
    </source>
</evidence>
<proteinExistence type="predicted"/>
<feature type="region of interest" description="Disordered" evidence="1">
    <location>
        <begin position="1"/>
        <end position="40"/>
    </location>
</feature>